<accession>A0A9N8HY63</accession>
<keyword evidence="2" id="KW-1185">Reference proteome</keyword>
<organism evidence="1 2">
    <name type="scientific">Seminavis robusta</name>
    <dbReference type="NCBI Taxonomy" id="568900"/>
    <lineage>
        <taxon>Eukaryota</taxon>
        <taxon>Sar</taxon>
        <taxon>Stramenopiles</taxon>
        <taxon>Ochrophyta</taxon>
        <taxon>Bacillariophyta</taxon>
        <taxon>Bacillariophyceae</taxon>
        <taxon>Bacillariophycidae</taxon>
        <taxon>Naviculales</taxon>
        <taxon>Naviculaceae</taxon>
        <taxon>Seminavis</taxon>
    </lineage>
</organism>
<gene>
    <name evidence="1" type="ORF">SEMRO_3683_G350240.1</name>
</gene>
<reference evidence="1" key="1">
    <citation type="submission" date="2020-06" db="EMBL/GenBank/DDBJ databases">
        <authorList>
            <consortium name="Plant Systems Biology data submission"/>
        </authorList>
    </citation>
    <scope>NUCLEOTIDE SEQUENCE</scope>
    <source>
        <strain evidence="1">D6</strain>
    </source>
</reference>
<sequence>MQQQQQQQKQVGDEDDNILGQGVYEKLTGAVCFFSDEENRPIGAGFAVSGTTVYSVAHNFPESTVGMELLCHFGKPNQNIVRQLRISAVDHRLDYCILRIVPGEASLPNFLEISTAPL</sequence>
<protein>
    <submittedName>
        <fullName evidence="1">Uncharacterized protein</fullName>
    </submittedName>
</protein>
<dbReference type="AlphaFoldDB" id="A0A9N8HY63"/>
<dbReference type="EMBL" id="CAICTM010003681">
    <property type="protein sequence ID" value="CAB9531563.1"/>
    <property type="molecule type" value="Genomic_DNA"/>
</dbReference>
<dbReference type="Proteomes" id="UP001153069">
    <property type="component" value="Unassembled WGS sequence"/>
</dbReference>
<evidence type="ECO:0000313" key="1">
    <source>
        <dbReference type="EMBL" id="CAB9531563.1"/>
    </source>
</evidence>
<proteinExistence type="predicted"/>
<name>A0A9N8HY63_9STRA</name>
<comment type="caution">
    <text evidence="1">The sequence shown here is derived from an EMBL/GenBank/DDBJ whole genome shotgun (WGS) entry which is preliminary data.</text>
</comment>
<evidence type="ECO:0000313" key="2">
    <source>
        <dbReference type="Proteomes" id="UP001153069"/>
    </source>
</evidence>